<evidence type="ECO:0000313" key="7">
    <source>
        <dbReference type="Proteomes" id="UP001372834"/>
    </source>
</evidence>
<dbReference type="EMBL" id="JAWJWE010000038">
    <property type="protein sequence ID" value="KAK6622971.1"/>
    <property type="molecule type" value="Genomic_DNA"/>
</dbReference>
<dbReference type="GO" id="GO:0005774">
    <property type="term" value="C:vacuolar membrane"/>
    <property type="evidence" value="ECO:0007669"/>
    <property type="project" value="TreeGrafter"/>
</dbReference>
<sequence length="965" mass="109318">MAARWSSEFNVIEHKDIQASTMAMNRNGDYILFAGKKYLALKNLNYMSDALRKFPRNSKYDVTAAEWNPTAFNSNLCCISTNQKIEIFTWKEADLDMVYSLKFHTRQVCNLNWHKFDPNLLASAGADCFTHIWDLRDLRKPFLSFSAIAAVNQVRWNKLTTHLLATAHDGDIRIWDQRKGTAPVQYLSPHIAKIHDLDWSQTHEYQLASCSQDGTVKFFDVTNPKCAESVIQTASPIWRAKYTPFGEGLVTVVVSLTQRGDNGLLLWNLSNQSIPVHTFVGHTDVVLEFEWRRNRAELSDYQLITWSKDQTLRIWRIVPFLQKLCGHELEGDNLSVSEEIGSEFSTIAIDFPTGEPKEFGAVETIIPAVEAVNEASFSNFDYFQYSAKHNFPPGDPSKCLELEFSHLSTNSNLSGVKFVEMNVEDRICVVTVSVNSHRVVLKISFPLAYPMNAAPSFKLDESPSIDDLLRTKILKILKQTAQQRVKRNRTCLESCLLQLITTLEHTVRLQETEIKSPSRVPSIARGETPLLSNNSYMYDTMQDVQVPYPKTCGARFCSVDKLVCFYQPSMSRRMSARTDTPTPRSFSAVSGNVGVSSHPVVYMLQNPGQNVAEGSVSYFMQDTNINRGRSLHGGNFPMVGKSSVKSSKNVTIYDCSKLFFADRELGEKYIFDVQNISNMCSKNAEIAGSFGRFDLVQVWTLAGLIATSVTRNPDPEDEISWTSHPFFKSQIENLIMHYAELSDIQTAAMLCCLFSVKPEPKGPFNRGIATKSVAATPGGSPYHTIHPADTSLEGWNFPATKHNRSNSWSDSLDDLKAIANILEYKEVSEVDQEKRLLDDKNCHMYDEFKKKYADILHRWNLLEVRTQVAKFFNAPRDSSRVMEFLIECQQCRKPVFRPPYCSNCRKIVLRCSLCRILVRGSSNFCFVCGHGGHTRHMVTWFETETQCPTGCGCQCLTENLSFLEN</sequence>
<dbReference type="PANTHER" id="PTHR46170">
    <property type="entry name" value="GATOR COMPLEX PROTEIN WDR59"/>
    <property type="match status" value="1"/>
</dbReference>
<feature type="repeat" description="WD" evidence="4">
    <location>
        <begin position="151"/>
        <end position="185"/>
    </location>
</feature>
<dbReference type="Pfam" id="PF00400">
    <property type="entry name" value="WD40"/>
    <property type="match status" value="3"/>
</dbReference>
<dbReference type="GO" id="GO:1904263">
    <property type="term" value="P:positive regulation of TORC1 signaling"/>
    <property type="evidence" value="ECO:0007669"/>
    <property type="project" value="TreeGrafter"/>
</dbReference>
<dbReference type="InterPro" id="IPR001680">
    <property type="entry name" value="WD40_rpt"/>
</dbReference>
<dbReference type="InterPro" id="IPR039456">
    <property type="entry name" value="WDR59_mRING-H2-C3H3C2"/>
</dbReference>
<evidence type="ECO:0000259" key="5">
    <source>
        <dbReference type="PROSITE" id="PS50908"/>
    </source>
</evidence>
<dbReference type="PANTHER" id="PTHR46170:SF1">
    <property type="entry name" value="GATOR COMPLEX PROTEIN WDR59"/>
    <property type="match status" value="1"/>
</dbReference>
<dbReference type="InterPro" id="IPR049567">
    <property type="entry name" value="WDR59-like"/>
</dbReference>
<dbReference type="InterPro" id="IPR019775">
    <property type="entry name" value="WD40_repeat_CS"/>
</dbReference>
<accession>A0AAN8NYZ5</accession>
<dbReference type="GO" id="GO:0034198">
    <property type="term" value="P:cellular response to amino acid starvation"/>
    <property type="evidence" value="ECO:0007669"/>
    <property type="project" value="TreeGrafter"/>
</dbReference>
<dbReference type="AlphaFoldDB" id="A0AAN8NYZ5"/>
<reference evidence="6 7" key="1">
    <citation type="submission" date="2023-10" db="EMBL/GenBank/DDBJ databases">
        <title>Genomes of two closely related lineages of the louse Polyplax serrata with different host specificities.</title>
        <authorList>
            <person name="Martinu J."/>
            <person name="Tarabai H."/>
            <person name="Stefka J."/>
            <person name="Hypsa V."/>
        </authorList>
    </citation>
    <scope>NUCLEOTIDE SEQUENCE [LARGE SCALE GENOMIC DNA]</scope>
    <source>
        <strain evidence="6">HR10_N</strain>
    </source>
</reference>
<dbReference type="InterPro" id="IPR006575">
    <property type="entry name" value="RWD_dom"/>
</dbReference>
<dbReference type="SUPFAM" id="SSF50978">
    <property type="entry name" value="WD40 repeat-like"/>
    <property type="match status" value="1"/>
</dbReference>
<evidence type="ECO:0000256" key="1">
    <source>
        <dbReference type="ARBA" id="ARBA00022574"/>
    </source>
</evidence>
<dbReference type="InterPro" id="IPR015943">
    <property type="entry name" value="WD40/YVTN_repeat-like_dom_sf"/>
</dbReference>
<keyword evidence="2" id="KW-0677">Repeat</keyword>
<protein>
    <recommendedName>
        <fullName evidence="5">RWD domain-containing protein</fullName>
    </recommendedName>
</protein>
<feature type="domain" description="RWD" evidence="5">
    <location>
        <begin position="402"/>
        <end position="506"/>
    </location>
</feature>
<organism evidence="6 7">
    <name type="scientific">Polyplax serrata</name>
    <name type="common">Common mouse louse</name>
    <dbReference type="NCBI Taxonomy" id="468196"/>
    <lineage>
        <taxon>Eukaryota</taxon>
        <taxon>Metazoa</taxon>
        <taxon>Ecdysozoa</taxon>
        <taxon>Arthropoda</taxon>
        <taxon>Hexapoda</taxon>
        <taxon>Insecta</taxon>
        <taxon>Pterygota</taxon>
        <taxon>Neoptera</taxon>
        <taxon>Paraneoptera</taxon>
        <taxon>Psocodea</taxon>
        <taxon>Troctomorpha</taxon>
        <taxon>Phthiraptera</taxon>
        <taxon>Anoplura</taxon>
        <taxon>Polyplacidae</taxon>
        <taxon>Polyplax</taxon>
    </lineage>
</organism>
<comment type="caution">
    <text evidence="6">The sequence shown here is derived from an EMBL/GenBank/DDBJ whole genome shotgun (WGS) entry which is preliminary data.</text>
</comment>
<dbReference type="CDD" id="cd16692">
    <property type="entry name" value="mRING-H2-C3H3C2_WDR59"/>
    <property type="match status" value="1"/>
</dbReference>
<dbReference type="GO" id="GO:0035859">
    <property type="term" value="C:Seh1-associated complex"/>
    <property type="evidence" value="ECO:0007669"/>
    <property type="project" value="TreeGrafter"/>
</dbReference>
<dbReference type="PROSITE" id="PS50908">
    <property type="entry name" value="RWD"/>
    <property type="match status" value="1"/>
</dbReference>
<dbReference type="PROSITE" id="PS00678">
    <property type="entry name" value="WD_REPEATS_1"/>
    <property type="match status" value="1"/>
</dbReference>
<dbReference type="InterPro" id="IPR049566">
    <property type="entry name" value="WDR59_RTC1-like_RING_Znf"/>
</dbReference>
<evidence type="ECO:0000256" key="4">
    <source>
        <dbReference type="PROSITE-ProRule" id="PRU00221"/>
    </source>
</evidence>
<dbReference type="PROSITE" id="PS50082">
    <property type="entry name" value="WD_REPEATS_2"/>
    <property type="match status" value="3"/>
</dbReference>
<keyword evidence="1 4" id="KW-0853">WD repeat</keyword>
<gene>
    <name evidence="6" type="ORF">RUM43_008823</name>
</gene>
<dbReference type="Pfam" id="PF05773">
    <property type="entry name" value="RWD"/>
    <property type="match status" value="1"/>
</dbReference>
<name>A0AAN8NYZ5_POLSC</name>
<evidence type="ECO:0000256" key="3">
    <source>
        <dbReference type="ARBA" id="ARBA00038452"/>
    </source>
</evidence>
<dbReference type="InterPro" id="IPR036322">
    <property type="entry name" value="WD40_repeat_dom_sf"/>
</dbReference>
<comment type="similarity">
    <text evidence="3">Belongs to the WD repeat WDR59 family.</text>
</comment>
<feature type="repeat" description="WD" evidence="4">
    <location>
        <begin position="101"/>
        <end position="136"/>
    </location>
</feature>
<evidence type="ECO:0000256" key="2">
    <source>
        <dbReference type="ARBA" id="ARBA00022737"/>
    </source>
</evidence>
<dbReference type="Pfam" id="PF17120">
    <property type="entry name" value="zf-RING_16"/>
    <property type="match status" value="1"/>
</dbReference>
<dbReference type="SMART" id="SM00320">
    <property type="entry name" value="WD40"/>
    <property type="match status" value="5"/>
</dbReference>
<evidence type="ECO:0000313" key="6">
    <source>
        <dbReference type="EMBL" id="KAK6622971.1"/>
    </source>
</evidence>
<dbReference type="Gene3D" id="2.130.10.10">
    <property type="entry name" value="YVTN repeat-like/Quinoprotein amine dehydrogenase"/>
    <property type="match status" value="2"/>
</dbReference>
<dbReference type="Proteomes" id="UP001372834">
    <property type="component" value="Unassembled WGS sequence"/>
</dbReference>
<proteinExistence type="inferred from homology"/>
<dbReference type="GO" id="GO:0035591">
    <property type="term" value="F:signaling adaptor activity"/>
    <property type="evidence" value="ECO:0007669"/>
    <property type="project" value="TreeGrafter"/>
</dbReference>
<feature type="repeat" description="WD" evidence="4">
    <location>
        <begin position="187"/>
        <end position="229"/>
    </location>
</feature>